<dbReference type="SMART" id="SM00470">
    <property type="entry name" value="ParB"/>
    <property type="match status" value="1"/>
</dbReference>
<dbReference type="PROSITE" id="PS50943">
    <property type="entry name" value="HTH_CROC1"/>
    <property type="match status" value="1"/>
</dbReference>
<dbReference type="InterPro" id="IPR050336">
    <property type="entry name" value="Chromosome_partition/occlusion"/>
</dbReference>
<dbReference type="InterPro" id="IPR010982">
    <property type="entry name" value="Lambda_DNA-bd_dom_sf"/>
</dbReference>
<dbReference type="Gene3D" id="3.90.1530.30">
    <property type="match status" value="1"/>
</dbReference>
<dbReference type="SMART" id="SM00530">
    <property type="entry name" value="HTH_XRE"/>
    <property type="match status" value="1"/>
</dbReference>
<dbReference type="PANTHER" id="PTHR33375">
    <property type="entry name" value="CHROMOSOME-PARTITIONING PROTEIN PARB-RELATED"/>
    <property type="match status" value="1"/>
</dbReference>
<name>A0A8S5UVE6_9CAUD</name>
<dbReference type="GO" id="GO:0003677">
    <property type="term" value="F:DNA binding"/>
    <property type="evidence" value="ECO:0007669"/>
    <property type="project" value="InterPro"/>
</dbReference>
<dbReference type="GO" id="GO:0007059">
    <property type="term" value="P:chromosome segregation"/>
    <property type="evidence" value="ECO:0007669"/>
    <property type="project" value="TreeGrafter"/>
</dbReference>
<dbReference type="InterPro" id="IPR003115">
    <property type="entry name" value="ParB_N"/>
</dbReference>
<dbReference type="SUPFAM" id="SSF47413">
    <property type="entry name" value="lambda repressor-like DNA-binding domains"/>
    <property type="match status" value="1"/>
</dbReference>
<dbReference type="EMBL" id="BK016147">
    <property type="protein sequence ID" value="DAF98419.1"/>
    <property type="molecule type" value="Genomic_DNA"/>
</dbReference>
<dbReference type="Pfam" id="PF01381">
    <property type="entry name" value="HTH_3"/>
    <property type="match status" value="1"/>
</dbReference>
<dbReference type="PANTHER" id="PTHR33375:SF1">
    <property type="entry name" value="CHROMOSOME-PARTITIONING PROTEIN PARB-RELATED"/>
    <property type="match status" value="1"/>
</dbReference>
<organism evidence="2">
    <name type="scientific">Siphoviridae sp. ctwfx1</name>
    <dbReference type="NCBI Taxonomy" id="2825732"/>
    <lineage>
        <taxon>Viruses</taxon>
        <taxon>Duplodnaviria</taxon>
        <taxon>Heunggongvirae</taxon>
        <taxon>Uroviricota</taxon>
        <taxon>Caudoviricetes</taxon>
    </lineage>
</organism>
<dbReference type="SUPFAM" id="SSF110849">
    <property type="entry name" value="ParB/Sulfiredoxin"/>
    <property type="match status" value="1"/>
</dbReference>
<sequence>MAGKNFDITKFAAMLPEAVPESGATMELALGDILDNPRNFYPRPDNNALAALMESIQANGLLEPPTVVPAEDGKYRLISGHSRMAALRLLAANRDEAVAKQFSTVLCRVLPAMTEEQELCAVIEANRQRVKSNALLAQEAEKLKETYIRRKKAGEEFPVGLRDWVAKEMQINATKVGNLQVIKKGLKVPGIIRRWEAGDLPEAAALEIARMDDETQYRLLDWVIDNHRTWTINNVREFSTCWTCCKHKCPDTGSFCPNAARMYADRYRYGEWRCAGCCRECRNRDTCSAACRFVVAERPPKEPEPSVPRNPAADDPRLKNITPKFCERVKALREATGLTRKEFAESIGEYPGTYSAWENNSLAGAGSLPKLALTLGTTLDYLCGLTDDPAPKPPTLFSVDLCSPVWLPLDAAHWPTEGALVVLSYETGLGGSSYLVARCAGGADDEYPFISTDAGTTVDDIVECRCDRWMPLTECRRGGEGA</sequence>
<dbReference type="InterPro" id="IPR036086">
    <property type="entry name" value="ParB/Sulfiredoxin_sf"/>
</dbReference>
<feature type="domain" description="HTH cro/C1-type" evidence="1">
    <location>
        <begin position="329"/>
        <end position="382"/>
    </location>
</feature>
<accession>A0A8S5UVE6</accession>
<evidence type="ECO:0000313" key="2">
    <source>
        <dbReference type="EMBL" id="DAF98419.1"/>
    </source>
</evidence>
<protein>
    <submittedName>
        <fullName evidence="2">Chromosome partitioning protein</fullName>
    </submittedName>
</protein>
<dbReference type="CDD" id="cd00093">
    <property type="entry name" value="HTH_XRE"/>
    <property type="match status" value="1"/>
</dbReference>
<evidence type="ECO:0000259" key="1">
    <source>
        <dbReference type="PROSITE" id="PS50943"/>
    </source>
</evidence>
<proteinExistence type="predicted"/>
<dbReference type="Gene3D" id="1.10.260.40">
    <property type="entry name" value="lambda repressor-like DNA-binding domains"/>
    <property type="match status" value="1"/>
</dbReference>
<reference evidence="2" key="1">
    <citation type="journal article" date="2021" name="Proc. Natl. Acad. Sci. U.S.A.">
        <title>A Catalog of Tens of Thousands of Viruses from Human Metagenomes Reveals Hidden Associations with Chronic Diseases.</title>
        <authorList>
            <person name="Tisza M.J."/>
            <person name="Buck C.B."/>
        </authorList>
    </citation>
    <scope>NUCLEOTIDE SEQUENCE</scope>
    <source>
        <strain evidence="2">Ctwfx1</strain>
    </source>
</reference>
<dbReference type="InterPro" id="IPR001387">
    <property type="entry name" value="Cro/C1-type_HTH"/>
</dbReference>
<dbReference type="Pfam" id="PF02195">
    <property type="entry name" value="ParB_N"/>
    <property type="match status" value="1"/>
</dbReference>